<dbReference type="InterPro" id="IPR039447">
    <property type="entry name" value="UreH-like_TM_dom"/>
</dbReference>
<name>A0ABS7EGR6_9GAMM</name>
<protein>
    <submittedName>
        <fullName evidence="3">Sulfite exporter TauE/SafE family protein</fullName>
    </submittedName>
</protein>
<keyword evidence="1" id="KW-1133">Transmembrane helix</keyword>
<feature type="transmembrane region" description="Helical" evidence="1">
    <location>
        <begin position="44"/>
        <end position="67"/>
    </location>
</feature>
<feature type="transmembrane region" description="Helical" evidence="1">
    <location>
        <begin position="6"/>
        <end position="32"/>
    </location>
</feature>
<feature type="transmembrane region" description="Helical" evidence="1">
    <location>
        <begin position="87"/>
        <end position="105"/>
    </location>
</feature>
<proteinExistence type="predicted"/>
<evidence type="ECO:0000313" key="3">
    <source>
        <dbReference type="EMBL" id="MBW8191515.1"/>
    </source>
</evidence>
<feature type="transmembrane region" description="Helical" evidence="1">
    <location>
        <begin position="136"/>
        <end position="156"/>
    </location>
</feature>
<keyword evidence="1" id="KW-0812">Transmembrane</keyword>
<dbReference type="PANTHER" id="PTHR42208">
    <property type="entry name" value="HEAVY METAL TRANSPORTER-RELATED"/>
    <property type="match status" value="1"/>
</dbReference>
<dbReference type="EMBL" id="JAHZSS010000012">
    <property type="protein sequence ID" value="MBW8191515.1"/>
    <property type="molecule type" value="Genomic_DNA"/>
</dbReference>
<feature type="domain" description="Urease accessory protein UreH-like transmembrane" evidence="2">
    <location>
        <begin position="10"/>
        <end position="213"/>
    </location>
</feature>
<dbReference type="Pfam" id="PF13386">
    <property type="entry name" value="DsbD_2"/>
    <property type="match status" value="1"/>
</dbReference>
<feature type="transmembrane region" description="Helical" evidence="1">
    <location>
        <begin position="201"/>
        <end position="219"/>
    </location>
</feature>
<sequence>MIDWTFVSSLFVIGLLGSGHCIGMCGGLSVAFNLGSQGSQTQRLVLLFVAQMGRLTSYAFIGALFGWSLSLLQHFFDAKVMLMSLRVFANVMLILMGLYVARWWFGLAKLEALAKPIWQRIKPQQQRFLPIKNAKGAFVVGLCWGWLPCGLVYSALATSVSQANAANAAMAMLMFGLGTLPSVWLTGAGASIFKKLLNQQIFRTVAGLMLIIFASNQLFQLI</sequence>
<reference evidence="3" key="1">
    <citation type="submission" date="2021-07" db="EMBL/GenBank/DDBJ databases">
        <title>Neiella marina sp. nov., isolated from the intestinal content of sea cucumber Apostichopus japonicus.</title>
        <authorList>
            <person name="Bai X."/>
        </authorList>
    </citation>
    <scope>NUCLEOTIDE SEQUENCE</scope>
    <source>
        <strain evidence="3">126</strain>
    </source>
</reference>
<dbReference type="Proteomes" id="UP001166251">
    <property type="component" value="Unassembled WGS sequence"/>
</dbReference>
<accession>A0ABS7EGR6</accession>
<evidence type="ECO:0000256" key="1">
    <source>
        <dbReference type="SAM" id="Phobius"/>
    </source>
</evidence>
<keyword evidence="4" id="KW-1185">Reference proteome</keyword>
<keyword evidence="1" id="KW-0472">Membrane</keyword>
<dbReference type="PANTHER" id="PTHR42208:SF1">
    <property type="entry name" value="HEAVY METAL TRANSPORTER"/>
    <property type="match status" value="1"/>
</dbReference>
<organism evidence="3 4">
    <name type="scientific">Neiella holothuriorum</name>
    <dbReference type="NCBI Taxonomy" id="2870530"/>
    <lineage>
        <taxon>Bacteria</taxon>
        <taxon>Pseudomonadati</taxon>
        <taxon>Pseudomonadota</taxon>
        <taxon>Gammaproteobacteria</taxon>
        <taxon>Alteromonadales</taxon>
        <taxon>Echinimonadaceae</taxon>
        <taxon>Neiella</taxon>
    </lineage>
</organism>
<gene>
    <name evidence="3" type="ORF">K0504_10745</name>
</gene>
<feature type="transmembrane region" description="Helical" evidence="1">
    <location>
        <begin position="168"/>
        <end position="189"/>
    </location>
</feature>
<evidence type="ECO:0000259" key="2">
    <source>
        <dbReference type="Pfam" id="PF13386"/>
    </source>
</evidence>
<dbReference type="RefSeq" id="WP_220104198.1">
    <property type="nucleotide sequence ID" value="NZ_JAHZSS010000012.1"/>
</dbReference>
<evidence type="ECO:0000313" key="4">
    <source>
        <dbReference type="Proteomes" id="UP001166251"/>
    </source>
</evidence>
<comment type="caution">
    <text evidence="3">The sequence shown here is derived from an EMBL/GenBank/DDBJ whole genome shotgun (WGS) entry which is preliminary data.</text>
</comment>